<evidence type="ECO:0000259" key="1">
    <source>
        <dbReference type="Pfam" id="PF02894"/>
    </source>
</evidence>
<dbReference type="InterPro" id="IPR004104">
    <property type="entry name" value="Gfo/Idh/MocA-like_OxRdtase_C"/>
</dbReference>
<sequence>VQENGRSVNRSIITEPNEDMGRIRAAQNFILSVEGSEQPLNTPEQALALMKIIDATYESARSGQPVAID</sequence>
<organism evidence="2">
    <name type="scientific">marine metagenome</name>
    <dbReference type="NCBI Taxonomy" id="408172"/>
    <lineage>
        <taxon>unclassified sequences</taxon>
        <taxon>metagenomes</taxon>
        <taxon>ecological metagenomes</taxon>
    </lineage>
</organism>
<proteinExistence type="predicted"/>
<gene>
    <name evidence="2" type="ORF">METZ01_LOCUS345044</name>
</gene>
<dbReference type="AlphaFoldDB" id="A0A382R4P9"/>
<dbReference type="Pfam" id="PF02894">
    <property type="entry name" value="GFO_IDH_MocA_C"/>
    <property type="match status" value="1"/>
</dbReference>
<accession>A0A382R4P9</accession>
<protein>
    <recommendedName>
        <fullName evidence="1">Gfo/Idh/MocA-like oxidoreductase C-terminal domain-containing protein</fullName>
    </recommendedName>
</protein>
<feature type="domain" description="Gfo/Idh/MocA-like oxidoreductase C-terminal" evidence="1">
    <location>
        <begin position="14"/>
        <end position="68"/>
    </location>
</feature>
<name>A0A382R4P9_9ZZZZ</name>
<dbReference type="EMBL" id="UINC01118810">
    <property type="protein sequence ID" value="SVC92190.1"/>
    <property type="molecule type" value="Genomic_DNA"/>
</dbReference>
<evidence type="ECO:0000313" key="2">
    <source>
        <dbReference type="EMBL" id="SVC92190.1"/>
    </source>
</evidence>
<reference evidence="2" key="1">
    <citation type="submission" date="2018-05" db="EMBL/GenBank/DDBJ databases">
        <authorList>
            <person name="Lanie J.A."/>
            <person name="Ng W.-L."/>
            <person name="Kazmierczak K.M."/>
            <person name="Andrzejewski T.M."/>
            <person name="Davidsen T.M."/>
            <person name="Wayne K.J."/>
            <person name="Tettelin H."/>
            <person name="Glass J.I."/>
            <person name="Rusch D."/>
            <person name="Podicherti R."/>
            <person name="Tsui H.-C.T."/>
            <person name="Winkler M.E."/>
        </authorList>
    </citation>
    <scope>NUCLEOTIDE SEQUENCE</scope>
</reference>
<dbReference type="Gene3D" id="3.30.360.10">
    <property type="entry name" value="Dihydrodipicolinate Reductase, domain 2"/>
    <property type="match status" value="1"/>
</dbReference>
<feature type="non-terminal residue" evidence="2">
    <location>
        <position position="1"/>
    </location>
</feature>